<keyword evidence="6 11" id="KW-0274">FAD</keyword>
<dbReference type="InterPro" id="IPR009100">
    <property type="entry name" value="AcylCoA_DH/oxidase_NM_dom_sf"/>
</dbReference>
<evidence type="ECO:0000256" key="12">
    <source>
        <dbReference type="PIRSR" id="PIRSR000168-1"/>
    </source>
</evidence>
<evidence type="ECO:0000256" key="8">
    <source>
        <dbReference type="ARBA" id="ARBA00023002"/>
    </source>
</evidence>
<dbReference type="Pfam" id="PF01756">
    <property type="entry name" value="ACOX"/>
    <property type="match status" value="1"/>
</dbReference>
<comment type="subcellular location">
    <subcellularLocation>
        <location evidence="2">Peroxisome</location>
    </subcellularLocation>
</comment>
<sequence length="732" mass="82728">MVQDIFRQHKFARHSCVKMFLIRRRIKLNYLQKLKCSNASNNEITMNTCSDILKDFESGPLDVYRKNSTINWKKMRVFIESEDILRYKMRAWKTFESDPLFQHSNETLPLDEQRRLALLRMYRIVESKVFPFEEIMSSPKLALAKIVAMFQYCPSVAIKVGLTFDMFSNVIFSMDNGRNSNLYENAQEGKVPGCFALTEISHGTNTKEMRTTALYDNNLKQFILHTPDFEAAKCWVGSLGKSSTHAIIWAKLIMSNGDDHGLHAFVVNIRDPKTMLPYSGVIVGDLGEKASLNGVDNGFIMFNKFCIPKESLLSKTGDINEDGKYVSPFKDKSKRLGASLGSLSVGRLSIVNICVAYITKAVPIAIRYTGVRKQFGPPNGDELPVLEYQLVQCRLIPNLAAAYALKIYGDYVANVYESFLIEMFSNSGSEKIRLLGTEIHAISSCTKPIAAWTCRDAIQECREACGGHGYLKAAGLSELRNANDANCTYEGDNNVLVQQTSNWLLNIWTNLLNGNTSCCDTPLGTIEFLKDVKTILSEKFKLSRVDEVFTHMHLLSCFQWMICYLLRQTYAQLQLLKDQRKDLFTAKNDSQMFFARDLSIVFAEYLILKKFIETTSSPNLDDAHKVVLHKLASLYGFWLVEKHLSIMYEGGYANGPLASVIVKGSIIDLCSSLKNEAVTLADAIVPPDFILNSVLAASNGRVYDNLKDLLFEDKSTFERPTWWTEIAVRSKL</sequence>
<dbReference type="GO" id="GO:0016402">
    <property type="term" value="F:pristanoyl-CoA oxidase activity"/>
    <property type="evidence" value="ECO:0007669"/>
    <property type="project" value="TreeGrafter"/>
</dbReference>
<dbReference type="SUPFAM" id="SSF47203">
    <property type="entry name" value="Acyl-CoA dehydrogenase C-terminal domain-like"/>
    <property type="match status" value="2"/>
</dbReference>
<evidence type="ECO:0000256" key="6">
    <source>
        <dbReference type="ARBA" id="ARBA00022827"/>
    </source>
</evidence>
<keyword evidence="8" id="KW-0560">Oxidoreductase</keyword>
<accession>A0A8R2HB07</accession>
<dbReference type="InterPro" id="IPR036250">
    <property type="entry name" value="AcylCo_DH-like_C"/>
</dbReference>
<dbReference type="Gene3D" id="1.20.140.10">
    <property type="entry name" value="Butyryl-CoA Dehydrogenase, subunit A, domain 3"/>
    <property type="match status" value="2"/>
</dbReference>
<keyword evidence="7" id="KW-0276">Fatty acid metabolism</keyword>
<dbReference type="GO" id="GO:0005504">
    <property type="term" value="F:fatty acid binding"/>
    <property type="evidence" value="ECO:0007669"/>
    <property type="project" value="TreeGrafter"/>
</dbReference>
<organism evidence="16 17">
    <name type="scientific">Acyrthosiphon pisum</name>
    <name type="common">Pea aphid</name>
    <dbReference type="NCBI Taxonomy" id="7029"/>
    <lineage>
        <taxon>Eukaryota</taxon>
        <taxon>Metazoa</taxon>
        <taxon>Ecdysozoa</taxon>
        <taxon>Arthropoda</taxon>
        <taxon>Hexapoda</taxon>
        <taxon>Insecta</taxon>
        <taxon>Pterygota</taxon>
        <taxon>Neoptera</taxon>
        <taxon>Paraneoptera</taxon>
        <taxon>Hemiptera</taxon>
        <taxon>Sternorrhyncha</taxon>
        <taxon>Aphidomorpha</taxon>
        <taxon>Aphidoidea</taxon>
        <taxon>Aphididae</taxon>
        <taxon>Macrosiphini</taxon>
        <taxon>Acyrthosiphon</taxon>
    </lineage>
</organism>
<dbReference type="InterPro" id="IPR012258">
    <property type="entry name" value="Acyl-CoA_oxidase"/>
</dbReference>
<evidence type="ECO:0000256" key="4">
    <source>
        <dbReference type="ARBA" id="ARBA00006288"/>
    </source>
</evidence>
<dbReference type="AlphaFoldDB" id="A0A8R2HB07"/>
<dbReference type="GO" id="GO:0055088">
    <property type="term" value="P:lipid homeostasis"/>
    <property type="evidence" value="ECO:0007669"/>
    <property type="project" value="TreeGrafter"/>
</dbReference>
<dbReference type="OrthoDB" id="538336at2759"/>
<dbReference type="FunFam" id="1.20.140.10:FF:000007">
    <property type="entry name" value="Acyl-coenzyme A oxidase"/>
    <property type="match status" value="1"/>
</dbReference>
<dbReference type="GeneID" id="100163509"/>
<reference evidence="16" key="2">
    <citation type="submission" date="2022-06" db="UniProtKB">
        <authorList>
            <consortium name="EnsemblMetazoa"/>
        </authorList>
    </citation>
    <scope>IDENTIFICATION</scope>
</reference>
<dbReference type="GO" id="GO:0005777">
    <property type="term" value="C:peroxisome"/>
    <property type="evidence" value="ECO:0007669"/>
    <property type="project" value="UniProtKB-SubCell"/>
</dbReference>
<dbReference type="Pfam" id="PF22924">
    <property type="entry name" value="ACOX_C_alpha1"/>
    <property type="match status" value="1"/>
</dbReference>
<dbReference type="GO" id="GO:0071949">
    <property type="term" value="F:FAD binding"/>
    <property type="evidence" value="ECO:0007669"/>
    <property type="project" value="InterPro"/>
</dbReference>
<comment type="similarity">
    <text evidence="4 11">Belongs to the acyl-CoA oxidase family.</text>
</comment>
<evidence type="ECO:0000256" key="7">
    <source>
        <dbReference type="ARBA" id="ARBA00022832"/>
    </source>
</evidence>
<reference evidence="17" key="1">
    <citation type="submission" date="2010-06" db="EMBL/GenBank/DDBJ databases">
        <authorList>
            <person name="Jiang H."/>
            <person name="Abraham K."/>
            <person name="Ali S."/>
            <person name="Alsbrooks S.L."/>
            <person name="Anim B.N."/>
            <person name="Anosike U.S."/>
            <person name="Attaway T."/>
            <person name="Bandaranaike D.P."/>
            <person name="Battles P.K."/>
            <person name="Bell S.N."/>
            <person name="Bell A.V."/>
            <person name="Beltran B."/>
            <person name="Bickham C."/>
            <person name="Bustamante Y."/>
            <person name="Caleb T."/>
            <person name="Canada A."/>
            <person name="Cardenas V."/>
            <person name="Carter K."/>
            <person name="Chacko J."/>
            <person name="Chandrabose M.N."/>
            <person name="Chavez D."/>
            <person name="Chavez A."/>
            <person name="Chen L."/>
            <person name="Chu H.-S."/>
            <person name="Claassen K.J."/>
            <person name="Cockrell R."/>
            <person name="Collins M."/>
            <person name="Cooper J.A."/>
            <person name="Cree A."/>
            <person name="Curry S.M."/>
            <person name="Da Y."/>
            <person name="Dao M.D."/>
            <person name="Das B."/>
            <person name="Davila M.-L."/>
            <person name="Davy-Carroll L."/>
            <person name="Denson S."/>
            <person name="Dinh H."/>
            <person name="Ebong V.E."/>
            <person name="Edwards J.R."/>
            <person name="Egan A."/>
            <person name="El-Daye J."/>
            <person name="Escobedo L."/>
            <person name="Fernandez S."/>
            <person name="Fernando P.R."/>
            <person name="Flagg N."/>
            <person name="Forbes L.D."/>
            <person name="Fowler R.G."/>
            <person name="Fu Q."/>
            <person name="Gabisi R.A."/>
            <person name="Ganer J."/>
            <person name="Garbino Pronczuk A."/>
            <person name="Garcia R.M."/>
            <person name="Garner T."/>
            <person name="Garrett T.E."/>
            <person name="Gonzalez D.A."/>
            <person name="Hamid H."/>
            <person name="Hawkins E.S."/>
            <person name="Hirani K."/>
            <person name="Hogues M.E."/>
            <person name="Hollins B."/>
            <person name="Hsiao C.-H."/>
            <person name="Jabil R."/>
            <person name="James M.L."/>
            <person name="Jhangiani S.N."/>
            <person name="Johnson B."/>
            <person name="Johnson Q."/>
            <person name="Joshi V."/>
            <person name="Kalu J.B."/>
            <person name="Kam C."/>
            <person name="Kashfia A."/>
            <person name="Keebler J."/>
            <person name="Kisamo H."/>
            <person name="Kovar C.L."/>
            <person name="Lago L.A."/>
            <person name="Lai C.-Y."/>
            <person name="Laidlaw J."/>
            <person name="Lara F."/>
            <person name="Le T.-K."/>
            <person name="Lee S.L."/>
            <person name="Legall F.H."/>
            <person name="Lemon S.J."/>
            <person name="Lewis L.R."/>
            <person name="Li B."/>
            <person name="Liu Y."/>
            <person name="Liu Y.-S."/>
            <person name="Lopez J."/>
            <person name="Lozado R.J."/>
            <person name="Lu J."/>
            <person name="Madu R.C."/>
            <person name="Maheshwari M."/>
            <person name="Maheshwari R."/>
            <person name="Malloy K."/>
            <person name="Martinez E."/>
            <person name="Mathew T."/>
            <person name="Mercado I.C."/>
            <person name="Mercado C."/>
            <person name="Meyer B."/>
            <person name="Montgomery K."/>
            <person name="Morgan M.B."/>
            <person name="Munidasa M."/>
            <person name="Nazareth L.V."/>
            <person name="Nelson J."/>
            <person name="Ng B.M."/>
            <person name="Nguyen N.B."/>
            <person name="Nguyen P.Q."/>
            <person name="Nguyen T."/>
            <person name="Obregon M."/>
            <person name="Okwuonu G.O."/>
            <person name="Onwere C.G."/>
            <person name="Orozco G."/>
            <person name="Parra A."/>
            <person name="Patel S."/>
            <person name="Patil S."/>
            <person name="Perez A."/>
            <person name="Perez Y."/>
            <person name="Pham C."/>
            <person name="Primus E.L."/>
            <person name="Pu L.-L."/>
            <person name="Puazo M."/>
            <person name="Qin X."/>
            <person name="Quiroz J.B."/>
            <person name="Reese J."/>
            <person name="Richards S."/>
            <person name="Rives C.M."/>
            <person name="Robberts R."/>
            <person name="Ruiz S.J."/>
            <person name="Ruiz M.J."/>
            <person name="Santibanez J."/>
            <person name="Schneider B.W."/>
            <person name="Sisson I."/>
            <person name="Smith M."/>
            <person name="Sodergren E."/>
            <person name="Song X.-Z."/>
            <person name="Song B.B."/>
            <person name="Summersgill H."/>
            <person name="Thelus R."/>
            <person name="Thornton R.D."/>
            <person name="Trejos Z.Y."/>
            <person name="Usmani K."/>
            <person name="Vattathil S."/>
            <person name="Villasana D."/>
            <person name="Walker D.L."/>
            <person name="Wang S."/>
            <person name="Wang K."/>
            <person name="White C.S."/>
            <person name="Williams A.C."/>
            <person name="Williamson J."/>
            <person name="Wilson K."/>
            <person name="Woghiren I.O."/>
            <person name="Woodworth J.R."/>
            <person name="Worley K.C."/>
            <person name="Wright R.A."/>
            <person name="Wu W."/>
            <person name="Young L."/>
            <person name="Zhang L."/>
            <person name="Zhang J."/>
            <person name="Zhu Y."/>
            <person name="Muzny D.M."/>
            <person name="Weinstock G."/>
            <person name="Gibbs R.A."/>
        </authorList>
    </citation>
    <scope>NUCLEOTIDE SEQUENCE [LARGE SCALE GENOMIC DNA]</scope>
    <source>
        <strain evidence="17">LSR1</strain>
    </source>
</reference>
<evidence type="ECO:0000256" key="5">
    <source>
        <dbReference type="ARBA" id="ARBA00022630"/>
    </source>
</evidence>
<feature type="domain" description="Acyl-CoA oxidase C-alpha1" evidence="15">
    <location>
        <begin position="341"/>
        <end position="505"/>
    </location>
</feature>
<dbReference type="PIRSF" id="PIRSF000168">
    <property type="entry name" value="Acyl-CoA_oxidase"/>
    <property type="match status" value="1"/>
</dbReference>
<evidence type="ECO:0000259" key="15">
    <source>
        <dbReference type="Pfam" id="PF22924"/>
    </source>
</evidence>
<comment type="cofactor">
    <cofactor evidence="1">
        <name>FAD</name>
        <dbReference type="ChEBI" id="CHEBI:57692"/>
    </cofactor>
</comment>
<keyword evidence="5 11" id="KW-0285">Flavoprotein</keyword>
<keyword evidence="10" id="KW-0576">Peroxisome</keyword>
<keyword evidence="17" id="KW-1185">Reference proteome</keyword>
<dbReference type="FunFam" id="2.40.110.10:FF:000005">
    <property type="entry name" value="Acyl-coenzyme A oxidase"/>
    <property type="match status" value="1"/>
</dbReference>
<protein>
    <recommendedName>
        <fullName evidence="11">Acyl-coenzyme A oxidase</fullName>
    </recommendedName>
</protein>
<dbReference type="Gene3D" id="2.40.110.10">
    <property type="entry name" value="Butyryl-CoA Dehydrogenase, subunit A, domain 2"/>
    <property type="match status" value="1"/>
</dbReference>
<evidence type="ECO:0000256" key="3">
    <source>
        <dbReference type="ARBA" id="ARBA00005189"/>
    </source>
</evidence>
<proteinExistence type="inferred from homology"/>
<dbReference type="EnsemblMetazoa" id="XM_016807623.2">
    <property type="protein sequence ID" value="XP_016663112.1"/>
    <property type="gene ID" value="LOC100163509"/>
</dbReference>
<feature type="binding site" evidence="13">
    <location>
        <position position="198"/>
    </location>
    <ligand>
        <name>FAD</name>
        <dbReference type="ChEBI" id="CHEBI:57692"/>
    </ligand>
</feature>
<dbReference type="PANTHER" id="PTHR10909">
    <property type="entry name" value="ELECTRON TRANSPORT OXIDOREDUCTASE"/>
    <property type="match status" value="1"/>
</dbReference>
<evidence type="ECO:0000256" key="11">
    <source>
        <dbReference type="PIRNR" id="PIRNR000168"/>
    </source>
</evidence>
<dbReference type="GO" id="GO:0033540">
    <property type="term" value="P:fatty acid beta-oxidation using acyl-CoA oxidase"/>
    <property type="evidence" value="ECO:0007669"/>
    <property type="project" value="TreeGrafter"/>
</dbReference>
<evidence type="ECO:0000256" key="10">
    <source>
        <dbReference type="ARBA" id="ARBA00023140"/>
    </source>
</evidence>
<evidence type="ECO:0000259" key="14">
    <source>
        <dbReference type="Pfam" id="PF01756"/>
    </source>
</evidence>
<dbReference type="FunFam" id="1.20.140.10:FF:000010">
    <property type="entry name" value="Acyl-coenzyme A oxidase"/>
    <property type="match status" value="1"/>
</dbReference>
<feature type="binding site" evidence="13">
    <location>
        <position position="237"/>
    </location>
    <ligand>
        <name>FAD</name>
        <dbReference type="ChEBI" id="CHEBI:57692"/>
    </ligand>
</feature>
<dbReference type="KEGG" id="api:100163509"/>
<evidence type="ECO:0000256" key="9">
    <source>
        <dbReference type="ARBA" id="ARBA00023098"/>
    </source>
</evidence>
<comment type="pathway">
    <text evidence="3">Lipid metabolism.</text>
</comment>
<keyword evidence="9" id="KW-0443">Lipid metabolism</keyword>
<evidence type="ECO:0000313" key="17">
    <source>
        <dbReference type="Proteomes" id="UP000007819"/>
    </source>
</evidence>
<dbReference type="Proteomes" id="UP000007819">
    <property type="component" value="Chromosome A3"/>
</dbReference>
<dbReference type="InterPro" id="IPR002655">
    <property type="entry name" value="Acyl-CoA_oxidase_C"/>
</dbReference>
<dbReference type="PANTHER" id="PTHR10909:SF390">
    <property type="entry name" value="PEROXISOMAL ACYL-COENZYME A OXIDASE 3"/>
    <property type="match status" value="1"/>
</dbReference>
<dbReference type="RefSeq" id="XP_016663112.1">
    <property type="nucleotide sequence ID" value="XM_016807623.2"/>
</dbReference>
<dbReference type="InterPro" id="IPR055060">
    <property type="entry name" value="ACOX_C_alpha1"/>
</dbReference>
<evidence type="ECO:0000256" key="1">
    <source>
        <dbReference type="ARBA" id="ARBA00001974"/>
    </source>
</evidence>
<evidence type="ECO:0000256" key="2">
    <source>
        <dbReference type="ARBA" id="ARBA00004275"/>
    </source>
</evidence>
<name>A0A8R2HB07_ACYPI</name>
<feature type="active site" description="Proton acceptor" evidence="12">
    <location>
        <position position="490"/>
    </location>
</feature>
<dbReference type="InterPro" id="IPR046373">
    <property type="entry name" value="Acyl-CoA_Oxase/DH_mid-dom_sf"/>
</dbReference>
<dbReference type="SUPFAM" id="SSF56645">
    <property type="entry name" value="Acyl-CoA dehydrogenase NM domain-like"/>
    <property type="match status" value="1"/>
</dbReference>
<feature type="domain" description="Acyl-CoA oxidase C-terminal" evidence="14">
    <location>
        <begin position="553"/>
        <end position="726"/>
    </location>
</feature>
<evidence type="ECO:0000313" key="16">
    <source>
        <dbReference type="EnsemblMetazoa" id="XP_016663112.1"/>
    </source>
</evidence>
<evidence type="ECO:0000256" key="13">
    <source>
        <dbReference type="PIRSR" id="PIRSR000168-2"/>
    </source>
</evidence>